<dbReference type="Pfam" id="PF07857">
    <property type="entry name" value="TMEM144"/>
    <property type="match status" value="2"/>
</dbReference>
<dbReference type="GO" id="GO:0015144">
    <property type="term" value="F:carbohydrate transmembrane transporter activity"/>
    <property type="evidence" value="ECO:0007669"/>
    <property type="project" value="InterPro"/>
</dbReference>
<sequence length="520" mass="55664">MAGNILLGLGCCIIAGIGFGSNYLPVKKIAVGDGVFFSVSMAWGILLVGLLINFTVADSDYSLAPHRPPKFEPLAAVGGMMWMCGNLMCPLIVQKIGLGLGLAVWDCANLIMGWATGNFGLFGVWKEEVPSPAMNYAGVFLACVSLVLLAFAGDDDGDEDEQLQEEERKNKTDPSEASTDLESESNSNNPYGSSEQGPAANAQVQDQIECVPAAAPIGSTLEYLHPFTGSTGSMNDLTVTSSKRSLSAGELKYQGEIKRVITGSTAVSSNAVDMDLCDDPEECSACADLSGIGRTDGSMIRLSQITEGAESAMVNVRSTRSQQSTYEELVRVRSSRSNNKESMARPQLPWERFGEQLSPSRQRQVAGFVLSILTGCAFGLTFDLPTDLMQLGKMGEDHSTNPMDYVFSHFCGIAATGTVALSAYVLIRRRESYMPSNIIMPAMASGVIWGIAQVAWFQANVELSLVVAFPIISTLPGIIGMIWGYFLFGEFSSRRSRQLAAAGMALRIPAVILIALSGLI</sequence>
<name>A0A7S3WM05_9SPIT</name>
<feature type="transmembrane region" description="Helical" evidence="7">
    <location>
        <begin position="463"/>
        <end position="487"/>
    </location>
</feature>
<keyword evidence="3 7" id="KW-0812">Transmembrane</keyword>
<evidence type="ECO:0000313" key="8">
    <source>
        <dbReference type="EMBL" id="CAE0565155.1"/>
    </source>
</evidence>
<evidence type="ECO:0000313" key="9">
    <source>
        <dbReference type="EMBL" id="CAE0565157.1"/>
    </source>
</evidence>
<reference evidence="9" key="1">
    <citation type="submission" date="2021-01" db="EMBL/GenBank/DDBJ databases">
        <authorList>
            <person name="Corre E."/>
            <person name="Pelletier E."/>
            <person name="Niang G."/>
            <person name="Scheremetjew M."/>
            <person name="Finn R."/>
            <person name="Kale V."/>
            <person name="Holt S."/>
            <person name="Cochrane G."/>
            <person name="Meng A."/>
            <person name="Brown T."/>
            <person name="Cohen L."/>
        </authorList>
    </citation>
    <scope>NUCLEOTIDE SEQUENCE</scope>
    <source>
        <strain evidence="9">SPMC142</strain>
    </source>
</reference>
<dbReference type="InterPro" id="IPR012435">
    <property type="entry name" value="TMEM144"/>
</dbReference>
<gene>
    <name evidence="8" type="ORF">SACU0126_LOCUS18448</name>
    <name evidence="9" type="ORF">SACU0126_LOCUS18449</name>
</gene>
<evidence type="ECO:0000256" key="3">
    <source>
        <dbReference type="ARBA" id="ARBA00022692"/>
    </source>
</evidence>
<evidence type="ECO:0000256" key="4">
    <source>
        <dbReference type="ARBA" id="ARBA00022989"/>
    </source>
</evidence>
<evidence type="ECO:0000256" key="5">
    <source>
        <dbReference type="ARBA" id="ARBA00023136"/>
    </source>
</evidence>
<organism evidence="9">
    <name type="scientific">Strombidinopsis acuminata</name>
    <dbReference type="NCBI Taxonomy" id="141414"/>
    <lineage>
        <taxon>Eukaryota</taxon>
        <taxon>Sar</taxon>
        <taxon>Alveolata</taxon>
        <taxon>Ciliophora</taxon>
        <taxon>Intramacronucleata</taxon>
        <taxon>Spirotrichea</taxon>
        <taxon>Choreotrichia</taxon>
        <taxon>Choreotrichida</taxon>
        <taxon>Strombidinopsidae</taxon>
        <taxon>Strombidinopsis</taxon>
    </lineage>
</organism>
<dbReference type="GO" id="GO:0016020">
    <property type="term" value="C:membrane"/>
    <property type="evidence" value="ECO:0007669"/>
    <property type="project" value="UniProtKB-SubCell"/>
</dbReference>
<evidence type="ECO:0000256" key="2">
    <source>
        <dbReference type="ARBA" id="ARBA00005731"/>
    </source>
</evidence>
<feature type="transmembrane region" description="Helical" evidence="7">
    <location>
        <begin position="133"/>
        <end position="152"/>
    </location>
</feature>
<keyword evidence="4 7" id="KW-1133">Transmembrane helix</keyword>
<feature type="transmembrane region" description="Helical" evidence="7">
    <location>
        <begin position="365"/>
        <end position="385"/>
    </location>
</feature>
<dbReference type="PANTHER" id="PTHR16119">
    <property type="entry name" value="TRANSMEMBRANE PROTEIN 144"/>
    <property type="match status" value="1"/>
</dbReference>
<evidence type="ECO:0000256" key="6">
    <source>
        <dbReference type="SAM" id="MobiDB-lite"/>
    </source>
</evidence>
<evidence type="ECO:0008006" key="10">
    <source>
        <dbReference type="Google" id="ProtNLM"/>
    </source>
</evidence>
<evidence type="ECO:0000256" key="7">
    <source>
        <dbReference type="SAM" id="Phobius"/>
    </source>
</evidence>
<evidence type="ECO:0000256" key="1">
    <source>
        <dbReference type="ARBA" id="ARBA00004141"/>
    </source>
</evidence>
<proteinExistence type="inferred from homology"/>
<feature type="compositionally biased region" description="Basic and acidic residues" evidence="6">
    <location>
        <begin position="165"/>
        <end position="174"/>
    </location>
</feature>
<feature type="transmembrane region" description="Helical" evidence="7">
    <location>
        <begin position="100"/>
        <end position="121"/>
    </location>
</feature>
<dbReference type="InterPro" id="IPR010651">
    <property type="entry name" value="Sugar_transport"/>
</dbReference>
<dbReference type="EMBL" id="HBIQ01057987">
    <property type="protein sequence ID" value="CAE0565155.1"/>
    <property type="molecule type" value="Transcribed_RNA"/>
</dbReference>
<feature type="transmembrane region" description="Helical" evidence="7">
    <location>
        <begin position="74"/>
        <end position="93"/>
    </location>
</feature>
<comment type="similarity">
    <text evidence="2">Belongs to the TMEM144 family.</text>
</comment>
<accession>A0A7S3WM05</accession>
<protein>
    <recommendedName>
        <fullName evidence="10">Transmembrane protein 144</fullName>
    </recommendedName>
</protein>
<feature type="transmembrane region" description="Helical" evidence="7">
    <location>
        <begin position="405"/>
        <end position="426"/>
    </location>
</feature>
<comment type="subcellular location">
    <subcellularLocation>
        <location evidence="1">Membrane</location>
        <topology evidence="1">Multi-pass membrane protein</topology>
    </subcellularLocation>
</comment>
<feature type="transmembrane region" description="Helical" evidence="7">
    <location>
        <begin position="438"/>
        <end position="457"/>
    </location>
</feature>
<dbReference type="AlphaFoldDB" id="A0A7S3WM05"/>
<feature type="compositionally biased region" description="Polar residues" evidence="6">
    <location>
        <begin position="175"/>
        <end position="204"/>
    </location>
</feature>
<keyword evidence="5 7" id="KW-0472">Membrane</keyword>
<dbReference type="EMBL" id="HBIQ01057988">
    <property type="protein sequence ID" value="CAE0565157.1"/>
    <property type="molecule type" value="Transcribed_RNA"/>
</dbReference>
<feature type="transmembrane region" description="Helical" evidence="7">
    <location>
        <begin position="36"/>
        <end position="54"/>
    </location>
</feature>
<feature type="transmembrane region" description="Helical" evidence="7">
    <location>
        <begin position="6"/>
        <end position="24"/>
    </location>
</feature>
<feature type="region of interest" description="Disordered" evidence="6">
    <location>
        <begin position="156"/>
        <end position="204"/>
    </location>
</feature>
<dbReference type="PANTHER" id="PTHR16119:SF17">
    <property type="entry name" value="TRANSMEMBRANE PROTEIN 144"/>
    <property type="match status" value="1"/>
</dbReference>